<proteinExistence type="predicted"/>
<reference evidence="1 2" key="1">
    <citation type="journal article" date="2012" name="Eukaryot. Cell">
        <title>Draft genome sequence of CBS 2479, the standard type strain of Trichosporon asahii.</title>
        <authorList>
            <person name="Yang R.Y."/>
            <person name="Li H.T."/>
            <person name="Zhu H."/>
            <person name="Zhou G.P."/>
            <person name="Wang M."/>
            <person name="Wang L."/>
        </authorList>
    </citation>
    <scope>NUCLEOTIDE SEQUENCE [LARGE SCALE GENOMIC DNA]</scope>
    <source>
        <strain evidence="2">ATCC 90039 / CBS 2479 / JCM 2466 / KCTC 7840 / NCYC 2677 / UAMH 7654</strain>
    </source>
</reference>
<protein>
    <recommendedName>
        <fullName evidence="3">F-box domain-containing protein</fullName>
    </recommendedName>
</protein>
<dbReference type="KEGG" id="tasa:A1Q1_04762"/>
<dbReference type="VEuPathDB" id="FungiDB:A1Q1_04762"/>
<dbReference type="RefSeq" id="XP_014178475.1">
    <property type="nucleotide sequence ID" value="XM_014323000.1"/>
</dbReference>
<dbReference type="EMBL" id="ALBS01000283">
    <property type="protein sequence ID" value="EJT46585.1"/>
    <property type="molecule type" value="Genomic_DNA"/>
</dbReference>
<comment type="caution">
    <text evidence="1">The sequence shown here is derived from an EMBL/GenBank/DDBJ whole genome shotgun (WGS) entry which is preliminary data.</text>
</comment>
<dbReference type="AlphaFoldDB" id="J4U848"/>
<evidence type="ECO:0000313" key="1">
    <source>
        <dbReference type="EMBL" id="EJT46585.1"/>
    </source>
</evidence>
<evidence type="ECO:0008006" key="3">
    <source>
        <dbReference type="Google" id="ProtNLM"/>
    </source>
</evidence>
<name>J4U848_TRIAS</name>
<dbReference type="GeneID" id="25988274"/>
<dbReference type="Proteomes" id="UP000002748">
    <property type="component" value="Unassembled WGS sequence"/>
</dbReference>
<organism evidence="1 2">
    <name type="scientific">Trichosporon asahii var. asahii (strain ATCC 90039 / CBS 2479 / JCM 2466 / KCTC 7840 / NBRC 103889/ NCYC 2677 / UAMH 7654)</name>
    <name type="common">Yeast</name>
    <dbReference type="NCBI Taxonomy" id="1186058"/>
    <lineage>
        <taxon>Eukaryota</taxon>
        <taxon>Fungi</taxon>
        <taxon>Dikarya</taxon>
        <taxon>Basidiomycota</taxon>
        <taxon>Agaricomycotina</taxon>
        <taxon>Tremellomycetes</taxon>
        <taxon>Trichosporonales</taxon>
        <taxon>Trichosporonaceae</taxon>
        <taxon>Trichosporon</taxon>
    </lineage>
</organism>
<evidence type="ECO:0000313" key="2">
    <source>
        <dbReference type="Proteomes" id="UP000002748"/>
    </source>
</evidence>
<dbReference type="HOGENOM" id="CLU_767658_0_0_1"/>
<accession>J4U848</accession>
<sequence>MAGPTLTTPGASALDPSNFPHITDLIVRYAPVSALPSLRLTCRALSAAVERRLQVHLITTPHESSSALLHLWHRGWGYSPHTRTLDLYFEAPTPVREDGVSPEQAGSCTLPNLKHVRLISWLEDGSARCAPLVTRSVIVPLLHRCEDDINPIAPQTALDLVKFERFIIVYPPEPLDIELYQLHPGQRAPVEVVVVVPPTALAFDINSPLPFPVRVPVTFPNLPPRFGDLPLLAANSNFMTLACAAGALFDSGHRLTVVGILDWVFPLRDMLRLKDDNVSGTAAVSAGSEVALKQLMARYLETLGCASEKTEAILTGVKFPSEEEWRVQVGEEEYRLAVGAYAVRKAYLDSEHFSPWTAAAE</sequence>
<gene>
    <name evidence="1" type="ORF">A1Q1_04762</name>
</gene>